<comment type="caution">
    <text evidence="1">The sequence shown here is derived from an EMBL/GenBank/DDBJ whole genome shotgun (WGS) entry which is preliminary data.</text>
</comment>
<accession>A0AAV0WZW8</accession>
<keyword evidence="2" id="KW-1185">Reference proteome</keyword>
<proteinExistence type="predicted"/>
<dbReference type="Proteomes" id="UP001160148">
    <property type="component" value="Unassembled WGS sequence"/>
</dbReference>
<organism evidence="1 2">
    <name type="scientific">Macrosiphum euphorbiae</name>
    <name type="common">potato aphid</name>
    <dbReference type="NCBI Taxonomy" id="13131"/>
    <lineage>
        <taxon>Eukaryota</taxon>
        <taxon>Metazoa</taxon>
        <taxon>Ecdysozoa</taxon>
        <taxon>Arthropoda</taxon>
        <taxon>Hexapoda</taxon>
        <taxon>Insecta</taxon>
        <taxon>Pterygota</taxon>
        <taxon>Neoptera</taxon>
        <taxon>Paraneoptera</taxon>
        <taxon>Hemiptera</taxon>
        <taxon>Sternorrhyncha</taxon>
        <taxon>Aphidomorpha</taxon>
        <taxon>Aphidoidea</taxon>
        <taxon>Aphididae</taxon>
        <taxon>Macrosiphini</taxon>
        <taxon>Macrosiphum</taxon>
    </lineage>
</organism>
<protein>
    <submittedName>
        <fullName evidence="1">Uncharacterized protein</fullName>
    </submittedName>
</protein>
<sequence length="132" mass="15583">MPRLTKNQTKRCNVPAENEEEYYRRAIFIPWLDSFINNISDLFLKHKCIIKSFKCLLPTGNSPNQTEKSQYLKLLEFYKNDIPENGVNPAVAEFDLWYKKFQCPNHSLPHNAIDALNLCNDTLFETLLYLYF</sequence>
<name>A0AAV0WZW8_9HEMI</name>
<reference evidence="1 2" key="1">
    <citation type="submission" date="2023-01" db="EMBL/GenBank/DDBJ databases">
        <authorList>
            <person name="Whitehead M."/>
        </authorList>
    </citation>
    <scope>NUCLEOTIDE SEQUENCE [LARGE SCALE GENOMIC DNA]</scope>
</reference>
<dbReference type="EMBL" id="CARXXK010000003">
    <property type="protein sequence ID" value="CAI6361127.1"/>
    <property type="molecule type" value="Genomic_DNA"/>
</dbReference>
<dbReference type="AlphaFoldDB" id="A0AAV0WZW8"/>
<evidence type="ECO:0000313" key="1">
    <source>
        <dbReference type="EMBL" id="CAI6361127.1"/>
    </source>
</evidence>
<evidence type="ECO:0000313" key="2">
    <source>
        <dbReference type="Proteomes" id="UP001160148"/>
    </source>
</evidence>
<gene>
    <name evidence="1" type="ORF">MEUPH1_LOCUS16340</name>
</gene>